<dbReference type="InterPro" id="IPR032816">
    <property type="entry name" value="VTT_dom"/>
</dbReference>
<evidence type="ECO:0000259" key="2">
    <source>
        <dbReference type="Pfam" id="PF09335"/>
    </source>
</evidence>
<dbReference type="Pfam" id="PF09335">
    <property type="entry name" value="VTT_dom"/>
    <property type="match status" value="1"/>
</dbReference>
<dbReference type="AlphaFoldDB" id="A0A1I0I911"/>
<organism evidence="3 4">
    <name type="scientific">Draconibacterium orientale</name>
    <dbReference type="NCBI Taxonomy" id="1168034"/>
    <lineage>
        <taxon>Bacteria</taxon>
        <taxon>Pseudomonadati</taxon>
        <taxon>Bacteroidota</taxon>
        <taxon>Bacteroidia</taxon>
        <taxon>Marinilabiliales</taxon>
        <taxon>Prolixibacteraceae</taxon>
        <taxon>Draconibacterium</taxon>
    </lineage>
</organism>
<sequence>MIRNLLYSLSPRRLSILNRYYRITQFYPFLKSTAYKAATIATVFVLLVVSLEIFLLDFNLILNNLVDTYSPKIIYSVFLLSETFLGLLPPEMFIAWASKLEIPWGSLFILASLSYVGGIISFFLGTRLFLIPSVKNHIENKIQKHIVNLRKWGGIFVFLGAVSPVPHSVVSLASGLIGYNFKSYLLWSLFRYFRFVIYAIVIFGIF</sequence>
<keyword evidence="1" id="KW-0812">Transmembrane</keyword>
<dbReference type="Proteomes" id="UP000181981">
    <property type="component" value="Unassembled WGS sequence"/>
</dbReference>
<feature type="transmembrane region" description="Helical" evidence="1">
    <location>
        <begin position="152"/>
        <end position="178"/>
    </location>
</feature>
<feature type="domain" description="VTT" evidence="2">
    <location>
        <begin position="89"/>
        <end position="196"/>
    </location>
</feature>
<feature type="transmembrane region" description="Helical" evidence="1">
    <location>
        <begin position="108"/>
        <end position="131"/>
    </location>
</feature>
<protein>
    <submittedName>
        <fullName evidence="3">Membrane protein YqaA, SNARE-associated domain</fullName>
    </submittedName>
</protein>
<keyword evidence="1" id="KW-1133">Transmembrane helix</keyword>
<evidence type="ECO:0000313" key="3">
    <source>
        <dbReference type="EMBL" id="SET92340.1"/>
    </source>
</evidence>
<evidence type="ECO:0000256" key="1">
    <source>
        <dbReference type="SAM" id="Phobius"/>
    </source>
</evidence>
<reference evidence="3 4" key="1">
    <citation type="submission" date="2016-10" db="EMBL/GenBank/DDBJ databases">
        <authorList>
            <person name="de Groot N.N."/>
        </authorList>
    </citation>
    <scope>NUCLEOTIDE SEQUENCE [LARGE SCALE GENOMIC DNA]</scope>
    <source>
        <strain evidence="3 4">DSM 25947</strain>
    </source>
</reference>
<feature type="transmembrane region" description="Helical" evidence="1">
    <location>
        <begin position="73"/>
        <end position="96"/>
    </location>
</feature>
<proteinExistence type="predicted"/>
<evidence type="ECO:0000313" key="4">
    <source>
        <dbReference type="Proteomes" id="UP000181981"/>
    </source>
</evidence>
<accession>A0A1I0I911</accession>
<feature type="transmembrane region" description="Helical" evidence="1">
    <location>
        <begin position="37"/>
        <end position="61"/>
    </location>
</feature>
<gene>
    <name evidence="3" type="ORF">SAMN05444285_12930</name>
</gene>
<dbReference type="RefSeq" id="WP_051567594.1">
    <property type="nucleotide sequence ID" value="NZ_FOHT01000029.1"/>
</dbReference>
<keyword evidence="1" id="KW-0472">Membrane</keyword>
<name>A0A1I0I911_9BACT</name>
<dbReference type="EMBL" id="FOHT01000029">
    <property type="protein sequence ID" value="SET92340.1"/>
    <property type="molecule type" value="Genomic_DNA"/>
</dbReference>
<feature type="transmembrane region" description="Helical" evidence="1">
    <location>
        <begin position="184"/>
        <end position="205"/>
    </location>
</feature>